<dbReference type="HOGENOM" id="CLU_2001464_0_0_11"/>
<dbReference type="EMBL" id="CP003788">
    <property type="protein sequence ID" value="AFR09536.1"/>
    <property type="molecule type" value="Genomic_DNA"/>
</dbReference>
<feature type="compositionally biased region" description="Pro residues" evidence="1">
    <location>
        <begin position="67"/>
        <end position="86"/>
    </location>
</feature>
<evidence type="ECO:0000313" key="3">
    <source>
        <dbReference type="Proteomes" id="UP000003779"/>
    </source>
</evidence>
<proteinExistence type="predicted"/>
<evidence type="ECO:0000256" key="1">
    <source>
        <dbReference type="SAM" id="MobiDB-lite"/>
    </source>
</evidence>
<feature type="region of interest" description="Disordered" evidence="1">
    <location>
        <begin position="1"/>
        <end position="34"/>
    </location>
</feature>
<dbReference type="Proteomes" id="UP000003779">
    <property type="component" value="Chromosome"/>
</dbReference>
<evidence type="ECO:0000313" key="2">
    <source>
        <dbReference type="EMBL" id="AFR09536.1"/>
    </source>
</evidence>
<gene>
    <name evidence="2" type="ordered locus">B005_3702</name>
</gene>
<dbReference type="STRING" id="1205910.B005_3702"/>
<dbReference type="AlphaFoldDB" id="J7LA59"/>
<sequence length="124" mass="13779">MSAPHRVDPGVRAVLSAPRGERFTRHRQSALAQMADDPRVRYRQEHGELPHWMKVASRRHDQREARPIPPPCPAPDDVPPTGPSSPPTRLGHHRRPRCPGWRILAYGLAVGAGALAHHVSTLLL</sequence>
<feature type="region of interest" description="Disordered" evidence="1">
    <location>
        <begin position="57"/>
        <end position="96"/>
    </location>
</feature>
<dbReference type="KEGG" id="nal:B005_3702"/>
<organism evidence="2 3">
    <name type="scientific">Nocardiopsis alba (strain ATCC BAA-2165 / BE74)</name>
    <dbReference type="NCBI Taxonomy" id="1205910"/>
    <lineage>
        <taxon>Bacteria</taxon>
        <taxon>Bacillati</taxon>
        <taxon>Actinomycetota</taxon>
        <taxon>Actinomycetes</taxon>
        <taxon>Streptosporangiales</taxon>
        <taxon>Nocardiopsidaceae</taxon>
        <taxon>Nocardiopsis</taxon>
    </lineage>
</organism>
<protein>
    <submittedName>
        <fullName evidence="2">Uncharacterized protein</fullName>
    </submittedName>
</protein>
<reference evidence="2 3" key="1">
    <citation type="journal article" date="2012" name="J. Bacteriol.">
        <title>Whole-Genome Sequence of Nocardiopsis alba Strain ATCC BAA-2165, Associated with Honeybees.</title>
        <authorList>
            <person name="Qiao J."/>
            <person name="Chen L."/>
            <person name="Li Y."/>
            <person name="Wang J."/>
            <person name="Zhang W."/>
            <person name="Chen S."/>
        </authorList>
    </citation>
    <scope>NUCLEOTIDE SEQUENCE [LARGE SCALE GENOMIC DNA]</scope>
    <source>
        <strain evidence="3">ATCC BAA-2165 / BE74</strain>
    </source>
</reference>
<name>J7LA59_NOCAA</name>
<reference evidence="3" key="2">
    <citation type="submission" date="2012-08" db="EMBL/GenBank/DDBJ databases">
        <title>Whole-genome sequence of Nocardiopsis alba strain ATCC BAA-2165 associated with honeybees.</title>
        <authorList>
            <person name="Qiao J."/>
            <person name="Chen L."/>
            <person name="Li Y."/>
            <person name="Wang J."/>
            <person name="Zhang W."/>
            <person name="Chen S."/>
        </authorList>
    </citation>
    <scope>NUCLEOTIDE SEQUENCE [LARGE SCALE GENOMIC DNA]</scope>
    <source>
        <strain evidence="3">ATCC BAA-2165 / BE74</strain>
    </source>
</reference>
<accession>J7LA59</accession>